<accession>A0ABW5JNC6</accession>
<evidence type="ECO:0000313" key="2">
    <source>
        <dbReference type="EMBL" id="MFD2532977.1"/>
    </source>
</evidence>
<feature type="region of interest" description="Disordered" evidence="1">
    <location>
        <begin position="1"/>
        <end position="29"/>
    </location>
</feature>
<organism evidence="2 3">
    <name type="scientific">Gracilimonas halophila</name>
    <dbReference type="NCBI Taxonomy" id="1834464"/>
    <lineage>
        <taxon>Bacteria</taxon>
        <taxon>Pseudomonadati</taxon>
        <taxon>Balneolota</taxon>
        <taxon>Balneolia</taxon>
        <taxon>Balneolales</taxon>
        <taxon>Balneolaceae</taxon>
        <taxon>Gracilimonas</taxon>
    </lineage>
</organism>
<protein>
    <submittedName>
        <fullName evidence="2">Uncharacterized protein</fullName>
    </submittedName>
</protein>
<name>A0ABW5JNC6_9BACT</name>
<evidence type="ECO:0000256" key="1">
    <source>
        <dbReference type="SAM" id="MobiDB-lite"/>
    </source>
</evidence>
<dbReference type="Proteomes" id="UP001597460">
    <property type="component" value="Unassembled WGS sequence"/>
</dbReference>
<gene>
    <name evidence="2" type="ORF">ACFSVN_11005</name>
</gene>
<comment type="caution">
    <text evidence="2">The sequence shown here is derived from an EMBL/GenBank/DDBJ whole genome shotgun (WGS) entry which is preliminary data.</text>
</comment>
<sequence>MATTLPQARNVSLSGEGMRNEPAHTARERRVWGKQIKSITKYPKAPNWKLELPGLHSQAGAWERVQETNLKPKTLSLAPKP</sequence>
<keyword evidence="3" id="KW-1185">Reference proteome</keyword>
<proteinExistence type="predicted"/>
<feature type="compositionally biased region" description="Polar residues" evidence="1">
    <location>
        <begin position="1"/>
        <end position="13"/>
    </location>
</feature>
<feature type="compositionally biased region" description="Basic and acidic residues" evidence="1">
    <location>
        <begin position="18"/>
        <end position="29"/>
    </location>
</feature>
<reference evidence="3" key="1">
    <citation type="journal article" date="2019" name="Int. J. Syst. Evol. Microbiol.">
        <title>The Global Catalogue of Microorganisms (GCM) 10K type strain sequencing project: providing services to taxonomists for standard genome sequencing and annotation.</title>
        <authorList>
            <consortium name="The Broad Institute Genomics Platform"/>
            <consortium name="The Broad Institute Genome Sequencing Center for Infectious Disease"/>
            <person name="Wu L."/>
            <person name="Ma J."/>
        </authorList>
    </citation>
    <scope>NUCLEOTIDE SEQUENCE [LARGE SCALE GENOMIC DNA]</scope>
    <source>
        <strain evidence="3">KCTC 52042</strain>
    </source>
</reference>
<dbReference type="EMBL" id="JBHULI010000025">
    <property type="protein sequence ID" value="MFD2532977.1"/>
    <property type="molecule type" value="Genomic_DNA"/>
</dbReference>
<evidence type="ECO:0000313" key="3">
    <source>
        <dbReference type="Proteomes" id="UP001597460"/>
    </source>
</evidence>